<organism evidence="2 3">
    <name type="scientific">Eleusine coracana subsp. coracana</name>
    <dbReference type="NCBI Taxonomy" id="191504"/>
    <lineage>
        <taxon>Eukaryota</taxon>
        <taxon>Viridiplantae</taxon>
        <taxon>Streptophyta</taxon>
        <taxon>Embryophyta</taxon>
        <taxon>Tracheophyta</taxon>
        <taxon>Spermatophyta</taxon>
        <taxon>Magnoliopsida</taxon>
        <taxon>Liliopsida</taxon>
        <taxon>Poales</taxon>
        <taxon>Poaceae</taxon>
        <taxon>PACMAD clade</taxon>
        <taxon>Chloridoideae</taxon>
        <taxon>Cynodonteae</taxon>
        <taxon>Eleusininae</taxon>
        <taxon>Eleusine</taxon>
    </lineage>
</organism>
<reference evidence="2" key="1">
    <citation type="journal article" date="2018" name="DNA Res.">
        <title>Multiple hybrid de novo genome assembly of finger millet, an orphan allotetraploid crop.</title>
        <authorList>
            <person name="Hatakeyama M."/>
            <person name="Aluri S."/>
            <person name="Balachadran M.T."/>
            <person name="Sivarajan S.R."/>
            <person name="Patrignani A."/>
            <person name="Gruter S."/>
            <person name="Poveda L."/>
            <person name="Shimizu-Inatsugi R."/>
            <person name="Baeten J."/>
            <person name="Francoijs K.J."/>
            <person name="Nataraja K.N."/>
            <person name="Reddy Y.A.N."/>
            <person name="Phadnis S."/>
            <person name="Ravikumar R.L."/>
            <person name="Schlapbach R."/>
            <person name="Sreeman S.M."/>
            <person name="Shimizu K.K."/>
        </authorList>
    </citation>
    <scope>NUCLEOTIDE SEQUENCE</scope>
</reference>
<dbReference type="Proteomes" id="UP001054889">
    <property type="component" value="Unassembled WGS sequence"/>
</dbReference>
<gene>
    <name evidence="2" type="primary">ga28793</name>
    <name evidence="2" type="ORF">PR202_ga28793</name>
</gene>
<evidence type="ECO:0000313" key="3">
    <source>
        <dbReference type="Proteomes" id="UP001054889"/>
    </source>
</evidence>
<protein>
    <submittedName>
        <fullName evidence="2">Uncharacterized protein</fullName>
    </submittedName>
</protein>
<feature type="region of interest" description="Disordered" evidence="1">
    <location>
        <begin position="14"/>
        <end position="123"/>
    </location>
</feature>
<dbReference type="EMBL" id="BQKI01000018">
    <property type="protein sequence ID" value="GJN10678.1"/>
    <property type="molecule type" value="Genomic_DNA"/>
</dbReference>
<comment type="caution">
    <text evidence="2">The sequence shown here is derived from an EMBL/GenBank/DDBJ whole genome shotgun (WGS) entry which is preliminary data.</text>
</comment>
<evidence type="ECO:0000313" key="2">
    <source>
        <dbReference type="EMBL" id="GJN10678.1"/>
    </source>
</evidence>
<evidence type="ECO:0000256" key="1">
    <source>
        <dbReference type="SAM" id="MobiDB-lite"/>
    </source>
</evidence>
<feature type="compositionally biased region" description="Basic residues" evidence="1">
    <location>
        <begin position="67"/>
        <end position="84"/>
    </location>
</feature>
<sequence length="123" mass="14041">MTVKCGRLKCNRYILPDKQKSPPSASTVARRRHAPRRRVDDGRQGARAADHVEATLAAGKNGDSRARRLRHRLVTSRHQARRRRDRGESARAADPARRRRRDAGAEDDDCSADLQRRARQGRR</sequence>
<feature type="compositionally biased region" description="Basic and acidic residues" evidence="1">
    <location>
        <begin position="37"/>
        <end position="53"/>
    </location>
</feature>
<dbReference type="AlphaFoldDB" id="A0AAV5DI83"/>
<keyword evidence="3" id="KW-1185">Reference proteome</keyword>
<reference evidence="2" key="2">
    <citation type="submission" date="2021-12" db="EMBL/GenBank/DDBJ databases">
        <title>Resequencing data analysis of finger millet.</title>
        <authorList>
            <person name="Hatakeyama M."/>
            <person name="Aluri S."/>
            <person name="Balachadran M.T."/>
            <person name="Sivarajan S.R."/>
            <person name="Poveda L."/>
            <person name="Shimizu-Inatsugi R."/>
            <person name="Schlapbach R."/>
            <person name="Sreeman S.M."/>
            <person name="Shimizu K.K."/>
        </authorList>
    </citation>
    <scope>NUCLEOTIDE SEQUENCE</scope>
</reference>
<name>A0AAV5DI83_ELECO</name>
<accession>A0AAV5DI83</accession>
<feature type="compositionally biased region" description="Basic and acidic residues" evidence="1">
    <location>
        <begin position="85"/>
        <end position="96"/>
    </location>
</feature>
<proteinExistence type="predicted"/>